<organism evidence="2 3">
    <name type="scientific">Mycolicibacterium parafortuitum</name>
    <name type="common">Mycobacterium parafortuitum</name>
    <dbReference type="NCBI Taxonomy" id="39692"/>
    <lineage>
        <taxon>Bacteria</taxon>
        <taxon>Bacillati</taxon>
        <taxon>Actinomycetota</taxon>
        <taxon>Actinomycetes</taxon>
        <taxon>Mycobacteriales</taxon>
        <taxon>Mycobacteriaceae</taxon>
        <taxon>Mycolicibacterium</taxon>
    </lineage>
</organism>
<dbReference type="Proteomes" id="UP000466554">
    <property type="component" value="Chromosome"/>
</dbReference>
<evidence type="ECO:0000313" key="3">
    <source>
        <dbReference type="Proteomes" id="UP000466554"/>
    </source>
</evidence>
<proteinExistence type="predicted"/>
<reference evidence="2 3" key="1">
    <citation type="journal article" date="2019" name="Emerg. Microbes Infect.">
        <title>Comprehensive subspecies identification of 175 nontuberculous mycobacteria species based on 7547 genomic profiles.</title>
        <authorList>
            <person name="Matsumoto Y."/>
            <person name="Kinjo T."/>
            <person name="Motooka D."/>
            <person name="Nabeya D."/>
            <person name="Jung N."/>
            <person name="Uechi K."/>
            <person name="Horii T."/>
            <person name="Iida T."/>
            <person name="Fujita J."/>
            <person name="Nakamura S."/>
        </authorList>
    </citation>
    <scope>NUCLEOTIDE SEQUENCE [LARGE SCALE GENOMIC DNA]</scope>
    <source>
        <strain evidence="2 3">JCM 6367</strain>
    </source>
</reference>
<keyword evidence="1" id="KW-0472">Membrane</keyword>
<evidence type="ECO:0000256" key="1">
    <source>
        <dbReference type="SAM" id="Phobius"/>
    </source>
</evidence>
<sequence>MSPCVDTVRRMSTTVVVLLAFYGIAALLEIAGIVLTVSTYIEFENGLGKVHQPETRWQAVRGPVLIGAGVLVGLGGNVASLFV</sequence>
<name>A0A7I7U323_MYCPF</name>
<feature type="transmembrane region" description="Helical" evidence="1">
    <location>
        <begin position="62"/>
        <end position="82"/>
    </location>
</feature>
<dbReference type="AlphaFoldDB" id="A0A7I7U323"/>
<gene>
    <name evidence="2" type="ORF">MPRF_26310</name>
</gene>
<protein>
    <submittedName>
        <fullName evidence="2">Uncharacterized protein</fullName>
    </submittedName>
</protein>
<accession>A0A7I7U323</accession>
<keyword evidence="1" id="KW-1133">Transmembrane helix</keyword>
<dbReference type="EMBL" id="AP022598">
    <property type="protein sequence ID" value="BBY75732.1"/>
    <property type="molecule type" value="Genomic_DNA"/>
</dbReference>
<keyword evidence="1" id="KW-0812">Transmembrane</keyword>
<feature type="transmembrane region" description="Helical" evidence="1">
    <location>
        <begin position="15"/>
        <end position="41"/>
    </location>
</feature>
<evidence type="ECO:0000313" key="2">
    <source>
        <dbReference type="EMBL" id="BBY75732.1"/>
    </source>
</evidence>